<evidence type="ECO:0000259" key="2">
    <source>
        <dbReference type="Pfam" id="PF25556"/>
    </source>
</evidence>
<dbReference type="CDD" id="cd06222">
    <property type="entry name" value="RNase_H_like"/>
    <property type="match status" value="1"/>
</dbReference>
<dbReference type="PANTHER" id="PTHR46088:SF1">
    <property type="entry name" value="TUBULIN--TYROSINE LIGASE-LIKE PROTEIN 12"/>
    <property type="match status" value="1"/>
</dbReference>
<dbReference type="InterPro" id="IPR004344">
    <property type="entry name" value="TTL/TTLL_fam"/>
</dbReference>
<dbReference type="GO" id="GO:0005737">
    <property type="term" value="C:cytoplasm"/>
    <property type="evidence" value="ECO:0007669"/>
    <property type="project" value="TreeGrafter"/>
</dbReference>
<dbReference type="InterPro" id="IPR044730">
    <property type="entry name" value="RNase_H-like_dom_plant"/>
</dbReference>
<sequence length="1087" mass="122867">MSNALLAPYTAEDVRKALFDIGDLKAPGPDGLHSIFYKRFWPMLGEDLIEEVLKAINTCTILNGWNDTAIVMIPKINTPEKEIVLKLGFRREWVNLIMQCVTTVEYRVRINAEENESFKPTRGLRQGDPLSPYLFLYLFRLCTEGLNALLSHAEENGNISGVKVCRDAPPVTNLLFADDSLILMKANQHNAASLKSALDLYCAASGQLGVEDTKRMLFLCTKAKEVWKRLGIDEIIDRACEVDRAREAILEYLLVLPDQDLRIMGYQNDMLKGTVGAVLRDDKGRFIARGNGKIDHCADVLMAEVLALKFGLTLAQRAGCNRLIINSDNLELREVPGLAERMAALMCVDLDRRTEVEESDEQGSENGGGLEHVLQVVEKERIRVQESGSDVAAWLELEELGIDDDMLVALDLSANFPNLVALNLWGNKLQDPEKVMREIGKCGSTEKDVLDGLPELEIYNSHFTRKAREWALGFCGDMVGAENPCLSVGNISLDNIVTLDLSDRCIHKLPEVFSPSKLSSLSKLNIRGNPLDEMSGDDLLKLFSGLTQLEELEADIPGPLGDSAISILESLPSINLLNGVNASTIVENAKHVVDSALKPRIPEWSPEESLAERVIGAMWLYLMTYRLADEEKFDETPIWYVMDELGSAMRHSDDANFRISPFLFMPEGKLASAISYTILWPICDVHTGEECTRDFLFGIGEDKQRSARLTAWFHTPEKYFIQEFRKYQEQLQSTSICPAEEAPSTKSVRPSDGRPLRVFTDIPQVEEFLTRPEFVLTTDPKDADIIWAGMQIDSELKSSLGLTDQQYMNQFPFEACLVMKHHLADTIHRAWGSPEWLQPTYNLETHLSQLIGDYSVRKRDGKDNLWIMKPWNMARTIDTTVSGDLSAIIRLMETGPKICQKYIECPALFQGRKFDLRYIVLVRSICPLDILLCDVFWVRLANNQYTLEKTSLFEYETHFTVMNYNGRMNHMNTPEFVKAFEKEHQVKWLEIHESIRIMIRRVFESASAVHPEMQNSFCRAIYGVDVMLDDKFKPKILEVTYCPDCTRACQYDTQALVGSQGPIKGSDFFNTVFGCLFLDDLTNVSPL</sequence>
<dbReference type="AlphaFoldDB" id="M8AZM9"/>
<evidence type="ECO:0000259" key="1">
    <source>
        <dbReference type="Pfam" id="PF13456"/>
    </source>
</evidence>
<feature type="domain" description="Tubulin--tyrosine ligase-like protein 12 SET-like" evidence="2">
    <location>
        <begin position="606"/>
        <end position="714"/>
    </location>
</feature>
<evidence type="ECO:0000313" key="3">
    <source>
        <dbReference type="EnsemblPlants" id="EMT07196"/>
    </source>
</evidence>
<dbReference type="InterPro" id="IPR057954">
    <property type="entry name" value="SET_TTL12"/>
</dbReference>
<dbReference type="GO" id="GO:0003676">
    <property type="term" value="F:nucleic acid binding"/>
    <property type="evidence" value="ECO:0007669"/>
    <property type="project" value="InterPro"/>
</dbReference>
<dbReference type="SUPFAM" id="SSF52047">
    <property type="entry name" value="RNI-like"/>
    <property type="match status" value="1"/>
</dbReference>
<dbReference type="InterPro" id="IPR027749">
    <property type="entry name" value="TTLL12"/>
</dbReference>
<dbReference type="Pfam" id="PF13456">
    <property type="entry name" value="RVT_3"/>
    <property type="match status" value="1"/>
</dbReference>
<dbReference type="EnsemblPlants" id="EMT07196">
    <property type="protein sequence ID" value="EMT07196"/>
    <property type="gene ID" value="F775_14960"/>
</dbReference>
<dbReference type="InterPro" id="IPR002156">
    <property type="entry name" value="RNaseH_domain"/>
</dbReference>
<dbReference type="PANTHER" id="PTHR46088">
    <property type="entry name" value="TUBULIN--TYROSINE LIGASE-LIKE PROTEIN 12"/>
    <property type="match status" value="1"/>
</dbReference>
<organism evidence="3">
    <name type="scientific">Aegilops tauschii</name>
    <name type="common">Tausch's goatgrass</name>
    <name type="synonym">Aegilops squarrosa</name>
    <dbReference type="NCBI Taxonomy" id="37682"/>
    <lineage>
        <taxon>Eukaryota</taxon>
        <taxon>Viridiplantae</taxon>
        <taxon>Streptophyta</taxon>
        <taxon>Embryophyta</taxon>
        <taxon>Tracheophyta</taxon>
        <taxon>Spermatophyta</taxon>
        <taxon>Magnoliopsida</taxon>
        <taxon>Liliopsida</taxon>
        <taxon>Poales</taxon>
        <taxon>Poaceae</taxon>
        <taxon>BOP clade</taxon>
        <taxon>Pooideae</taxon>
        <taxon>Triticodae</taxon>
        <taxon>Triticeae</taxon>
        <taxon>Triticinae</taxon>
        <taxon>Aegilops</taxon>
    </lineage>
</organism>
<proteinExistence type="predicted"/>
<protein>
    <submittedName>
        <fullName evidence="3">Tubulin--tyrosine ligase-like protein 12</fullName>
    </submittedName>
</protein>
<accession>M8AZM9</accession>
<reference evidence="3" key="1">
    <citation type="submission" date="2015-06" db="UniProtKB">
        <authorList>
            <consortium name="EnsemblPlants"/>
        </authorList>
    </citation>
    <scope>IDENTIFICATION</scope>
</reference>
<name>M8AZM9_AEGTA</name>
<dbReference type="Pfam" id="PF25556">
    <property type="entry name" value="SET_TTL"/>
    <property type="match status" value="1"/>
</dbReference>
<feature type="domain" description="RNase H type-1" evidence="1">
    <location>
        <begin position="267"/>
        <end position="332"/>
    </location>
</feature>
<dbReference type="Gene3D" id="3.30.470.20">
    <property type="entry name" value="ATP-grasp fold, B domain"/>
    <property type="match status" value="1"/>
</dbReference>
<dbReference type="Gene3D" id="3.80.10.10">
    <property type="entry name" value="Ribonuclease Inhibitor"/>
    <property type="match status" value="1"/>
</dbReference>
<dbReference type="PROSITE" id="PS51221">
    <property type="entry name" value="TTL"/>
    <property type="match status" value="1"/>
</dbReference>
<dbReference type="Pfam" id="PF03133">
    <property type="entry name" value="TTL"/>
    <property type="match status" value="1"/>
</dbReference>
<dbReference type="InterPro" id="IPR032675">
    <property type="entry name" value="LRR_dom_sf"/>
</dbReference>
<dbReference type="GO" id="GO:0004523">
    <property type="term" value="F:RNA-DNA hybrid ribonuclease activity"/>
    <property type="evidence" value="ECO:0007669"/>
    <property type="project" value="InterPro"/>
</dbReference>